<reference evidence="3" key="1">
    <citation type="submission" date="2015-04" db="UniProtKB">
        <authorList>
            <consortium name="EnsemblPlants"/>
        </authorList>
    </citation>
    <scope>IDENTIFICATION</scope>
</reference>
<evidence type="ECO:0000313" key="3">
    <source>
        <dbReference type="EnsemblPlants" id="OGLUM04G16130.1"/>
    </source>
</evidence>
<evidence type="ECO:0000256" key="1">
    <source>
        <dbReference type="SAM" id="MobiDB-lite"/>
    </source>
</evidence>
<dbReference type="AlphaFoldDB" id="A0A0D9ZM64"/>
<dbReference type="EnsemblPlants" id="OGLUM04G16130.1">
    <property type="protein sequence ID" value="OGLUM04G16130.1"/>
    <property type="gene ID" value="OGLUM04G16130"/>
</dbReference>
<proteinExistence type="predicted"/>
<feature type="transmembrane region" description="Helical" evidence="2">
    <location>
        <begin position="138"/>
        <end position="159"/>
    </location>
</feature>
<reference evidence="3" key="2">
    <citation type="submission" date="2018-05" db="EMBL/GenBank/DDBJ databases">
        <title>OgluRS3 (Oryza glumaepatula Reference Sequence Version 3).</title>
        <authorList>
            <person name="Zhang J."/>
            <person name="Kudrna D."/>
            <person name="Lee S."/>
            <person name="Talag J."/>
            <person name="Welchert J."/>
            <person name="Wing R.A."/>
        </authorList>
    </citation>
    <scope>NUCLEOTIDE SEQUENCE [LARGE SCALE GENOMIC DNA]</scope>
</reference>
<evidence type="ECO:0000313" key="4">
    <source>
        <dbReference type="Proteomes" id="UP000026961"/>
    </source>
</evidence>
<dbReference type="PANTHER" id="PTHR36073:SF1">
    <property type="entry name" value="OS01G0962100 PROTEIN"/>
    <property type="match status" value="1"/>
</dbReference>
<evidence type="ECO:0000256" key="2">
    <source>
        <dbReference type="SAM" id="Phobius"/>
    </source>
</evidence>
<keyword evidence="2" id="KW-1133">Transmembrane helix</keyword>
<dbReference type="Gramene" id="OGLUM04G16130.1">
    <property type="protein sequence ID" value="OGLUM04G16130.1"/>
    <property type="gene ID" value="OGLUM04G16130"/>
</dbReference>
<dbReference type="PANTHER" id="PTHR36073">
    <property type="match status" value="1"/>
</dbReference>
<dbReference type="Proteomes" id="UP000026961">
    <property type="component" value="Chromosome 4"/>
</dbReference>
<feature type="compositionally biased region" description="Basic and acidic residues" evidence="1">
    <location>
        <begin position="35"/>
        <end position="48"/>
    </location>
</feature>
<feature type="compositionally biased region" description="Acidic residues" evidence="1">
    <location>
        <begin position="62"/>
        <end position="83"/>
    </location>
</feature>
<keyword evidence="2" id="KW-0812">Transmembrane</keyword>
<name>A0A0D9ZM64_9ORYZ</name>
<feature type="transmembrane region" description="Helical" evidence="2">
    <location>
        <begin position="114"/>
        <end position="132"/>
    </location>
</feature>
<protein>
    <submittedName>
        <fullName evidence="3">Uncharacterized protein</fullName>
    </submittedName>
</protein>
<sequence>MGPTYHPPSLPLPLLFHPPIFLSHSLPFGQPPPHGLEHRGKSMWDKKPPATAHGGVHAPVEHEEEEGLRDEAEEAVAAQEEEGGGGGTTEVTTKEEDFETSVHMRRGKAVARRWSMVSLGMATAVGAVVWAADALCLPLLAGMFATVGMSMCSVARFFLRESAAALQGDSTYF</sequence>
<organism evidence="3">
    <name type="scientific">Oryza glumipatula</name>
    <dbReference type="NCBI Taxonomy" id="40148"/>
    <lineage>
        <taxon>Eukaryota</taxon>
        <taxon>Viridiplantae</taxon>
        <taxon>Streptophyta</taxon>
        <taxon>Embryophyta</taxon>
        <taxon>Tracheophyta</taxon>
        <taxon>Spermatophyta</taxon>
        <taxon>Magnoliopsida</taxon>
        <taxon>Liliopsida</taxon>
        <taxon>Poales</taxon>
        <taxon>Poaceae</taxon>
        <taxon>BOP clade</taxon>
        <taxon>Oryzoideae</taxon>
        <taxon>Oryzeae</taxon>
        <taxon>Oryzinae</taxon>
        <taxon>Oryza</taxon>
    </lineage>
</organism>
<dbReference type="HOGENOM" id="CLU_1549972_0_0_1"/>
<keyword evidence="2" id="KW-0472">Membrane</keyword>
<keyword evidence="4" id="KW-1185">Reference proteome</keyword>
<dbReference type="STRING" id="40148.A0A0D9ZM64"/>
<feature type="region of interest" description="Disordered" evidence="1">
    <location>
        <begin position="31"/>
        <end position="102"/>
    </location>
</feature>
<accession>A0A0D9ZM64</accession>